<protein>
    <submittedName>
        <fullName evidence="2">Transmembrane 220 family protein</fullName>
    </submittedName>
</protein>
<organism evidence="2 3">
    <name type="scientific">Marimonas arenosa</name>
    <dbReference type="NCBI Taxonomy" id="1795305"/>
    <lineage>
        <taxon>Bacteria</taxon>
        <taxon>Pseudomonadati</taxon>
        <taxon>Pseudomonadota</taxon>
        <taxon>Alphaproteobacteria</taxon>
        <taxon>Rhodobacterales</taxon>
        <taxon>Paracoccaceae</taxon>
        <taxon>Marimonas</taxon>
    </lineage>
</organism>
<proteinExistence type="predicted"/>
<name>A0AAE3WFP2_9RHOB</name>
<reference evidence="2" key="1">
    <citation type="submission" date="2022-07" db="EMBL/GenBank/DDBJ databases">
        <authorList>
            <person name="Otstavnykh N."/>
            <person name="Isaeva M."/>
            <person name="Bystritskaya E."/>
        </authorList>
    </citation>
    <scope>NUCLEOTIDE SEQUENCE</scope>
    <source>
        <strain evidence="2">KCTC 52189</strain>
    </source>
</reference>
<keyword evidence="1" id="KW-1133">Transmembrane helix</keyword>
<reference evidence="2" key="2">
    <citation type="submission" date="2023-02" db="EMBL/GenBank/DDBJ databases">
        <title>'Rhodoalgimonas zhirmunskyi' gen. nov., isolated from a red alga.</title>
        <authorList>
            <person name="Nedashkovskaya O.I."/>
            <person name="Otstavnykh N.Y."/>
            <person name="Bystritskaya E.P."/>
            <person name="Balabanova L.A."/>
            <person name="Isaeva M.P."/>
        </authorList>
    </citation>
    <scope>NUCLEOTIDE SEQUENCE</scope>
    <source>
        <strain evidence="2">KCTC 52189</strain>
    </source>
</reference>
<dbReference type="Pfam" id="PF15071">
    <property type="entry name" value="TMEM220"/>
    <property type="match status" value="1"/>
</dbReference>
<feature type="transmembrane region" description="Helical" evidence="1">
    <location>
        <begin position="56"/>
        <end position="73"/>
    </location>
</feature>
<keyword evidence="1" id="KW-0472">Membrane</keyword>
<dbReference type="EMBL" id="JANHAX010000003">
    <property type="protein sequence ID" value="MDQ2090835.1"/>
    <property type="molecule type" value="Genomic_DNA"/>
</dbReference>
<evidence type="ECO:0000313" key="2">
    <source>
        <dbReference type="EMBL" id="MDQ2090835.1"/>
    </source>
</evidence>
<gene>
    <name evidence="2" type="ORF">NO357_13075</name>
</gene>
<dbReference type="RefSeq" id="WP_306736103.1">
    <property type="nucleotide sequence ID" value="NZ_JANHAX010000003.1"/>
</dbReference>
<evidence type="ECO:0000313" key="3">
    <source>
        <dbReference type="Proteomes" id="UP001226762"/>
    </source>
</evidence>
<keyword evidence="3" id="KW-1185">Reference proteome</keyword>
<feature type="transmembrane region" description="Helical" evidence="1">
    <location>
        <begin position="26"/>
        <end position="44"/>
    </location>
</feature>
<feature type="transmembrane region" description="Helical" evidence="1">
    <location>
        <begin position="93"/>
        <end position="110"/>
    </location>
</feature>
<evidence type="ECO:0000256" key="1">
    <source>
        <dbReference type="SAM" id="Phobius"/>
    </source>
</evidence>
<comment type="caution">
    <text evidence="2">The sequence shown here is derived from an EMBL/GenBank/DDBJ whole genome shotgun (WGS) entry which is preliminary data.</text>
</comment>
<sequence length="117" mass="12725">MRVISAVFCILMVLFAAVQYNDPDALFWGVIYGVAAIWCGLAAFRPASVSGAAKTLLVVCLAIAVFGVVWFWPQTPGFWRQEVWWNTETAREGMGMAITLAALGVAWLAVRRGSAQA</sequence>
<dbReference type="Proteomes" id="UP001226762">
    <property type="component" value="Unassembled WGS sequence"/>
</dbReference>
<dbReference type="InterPro" id="IPR029377">
    <property type="entry name" value="TMEM220"/>
</dbReference>
<keyword evidence="1 2" id="KW-0812">Transmembrane</keyword>
<accession>A0AAE3WFP2</accession>
<dbReference type="AlphaFoldDB" id="A0AAE3WFP2"/>